<evidence type="ECO:0000256" key="3">
    <source>
        <dbReference type="ARBA" id="ARBA00023136"/>
    </source>
</evidence>
<proteinExistence type="predicted"/>
<dbReference type="Pfam" id="PF07690">
    <property type="entry name" value="MFS_1"/>
    <property type="match status" value="1"/>
</dbReference>
<feature type="transmembrane region" description="Helical" evidence="4">
    <location>
        <begin position="259"/>
        <end position="279"/>
    </location>
</feature>
<dbReference type="InterPro" id="IPR050327">
    <property type="entry name" value="Proton-linked_MCT"/>
</dbReference>
<dbReference type="GO" id="GO:0022857">
    <property type="term" value="F:transmembrane transporter activity"/>
    <property type="evidence" value="ECO:0007669"/>
    <property type="project" value="InterPro"/>
</dbReference>
<accession>A0A6M1LR80</accession>
<evidence type="ECO:0000313" key="7">
    <source>
        <dbReference type="Proteomes" id="UP000475385"/>
    </source>
</evidence>
<feature type="transmembrane region" description="Helical" evidence="4">
    <location>
        <begin position="21"/>
        <end position="43"/>
    </location>
</feature>
<feature type="transmembrane region" description="Helical" evidence="4">
    <location>
        <begin position="291"/>
        <end position="309"/>
    </location>
</feature>
<dbReference type="AlphaFoldDB" id="A0A6M1LR80"/>
<evidence type="ECO:0000256" key="4">
    <source>
        <dbReference type="SAM" id="Phobius"/>
    </source>
</evidence>
<evidence type="ECO:0000259" key="5">
    <source>
        <dbReference type="PROSITE" id="PS50850"/>
    </source>
</evidence>
<protein>
    <submittedName>
        <fullName evidence="6">MFS transporter</fullName>
    </submittedName>
</protein>
<dbReference type="PANTHER" id="PTHR11360:SF284">
    <property type="entry name" value="EG:103B4.3 PROTEIN-RELATED"/>
    <property type="match status" value="1"/>
</dbReference>
<feature type="transmembrane region" description="Helical" evidence="4">
    <location>
        <begin position="84"/>
        <end position="103"/>
    </location>
</feature>
<feature type="transmembrane region" description="Helical" evidence="4">
    <location>
        <begin position="315"/>
        <end position="336"/>
    </location>
</feature>
<feature type="transmembrane region" description="Helical" evidence="4">
    <location>
        <begin position="348"/>
        <end position="370"/>
    </location>
</feature>
<name>A0A6M1LR80_9PROT</name>
<gene>
    <name evidence="6" type="ORF">G3576_23215</name>
</gene>
<dbReference type="Proteomes" id="UP000475385">
    <property type="component" value="Unassembled WGS sequence"/>
</dbReference>
<dbReference type="CDD" id="cd17355">
    <property type="entry name" value="MFS_YcxA_like"/>
    <property type="match status" value="1"/>
</dbReference>
<feature type="transmembrane region" description="Helical" evidence="4">
    <location>
        <begin position="382"/>
        <end position="401"/>
    </location>
</feature>
<reference evidence="6 7" key="1">
    <citation type="submission" date="2020-03" db="EMBL/GenBank/DDBJ databases">
        <title>Roseomonas stagni sp. nov., isolated from pond water in Japan.</title>
        <authorList>
            <person name="Furuhata K."/>
            <person name="Miyamoto H."/>
            <person name="Goto K."/>
        </authorList>
    </citation>
    <scope>NUCLEOTIDE SEQUENCE [LARGE SCALE GENOMIC DNA]</scope>
    <source>
        <strain evidence="6 7">PeD5</strain>
    </source>
</reference>
<feature type="domain" description="Major facilitator superfamily (MFS) profile" evidence="5">
    <location>
        <begin position="14"/>
        <end position="406"/>
    </location>
</feature>
<dbReference type="RefSeq" id="WP_164696864.1">
    <property type="nucleotide sequence ID" value="NZ_JAAIKB010000012.1"/>
</dbReference>
<dbReference type="PANTHER" id="PTHR11360">
    <property type="entry name" value="MONOCARBOXYLATE TRANSPORTER"/>
    <property type="match status" value="1"/>
</dbReference>
<organism evidence="6 7">
    <name type="scientific">Falsiroseomonas algicola</name>
    <dbReference type="NCBI Taxonomy" id="2716930"/>
    <lineage>
        <taxon>Bacteria</taxon>
        <taxon>Pseudomonadati</taxon>
        <taxon>Pseudomonadota</taxon>
        <taxon>Alphaproteobacteria</taxon>
        <taxon>Acetobacterales</taxon>
        <taxon>Roseomonadaceae</taxon>
        <taxon>Falsiroseomonas</taxon>
    </lineage>
</organism>
<keyword evidence="1 4" id="KW-0812">Transmembrane</keyword>
<evidence type="ECO:0000313" key="6">
    <source>
        <dbReference type="EMBL" id="NGM22941.1"/>
    </source>
</evidence>
<dbReference type="InterPro" id="IPR036259">
    <property type="entry name" value="MFS_trans_sf"/>
</dbReference>
<feature type="transmembrane region" description="Helical" evidence="4">
    <location>
        <begin position="225"/>
        <end position="247"/>
    </location>
</feature>
<keyword evidence="3 4" id="KW-0472">Membrane</keyword>
<dbReference type="Gene3D" id="1.20.1250.20">
    <property type="entry name" value="MFS general substrate transporter like domains"/>
    <property type="match status" value="2"/>
</dbReference>
<dbReference type="InterPro" id="IPR011701">
    <property type="entry name" value="MFS"/>
</dbReference>
<comment type="caution">
    <text evidence="6">The sequence shown here is derived from an EMBL/GenBank/DDBJ whole genome shotgun (WGS) entry which is preliminary data.</text>
</comment>
<feature type="transmembrane region" description="Helical" evidence="4">
    <location>
        <begin position="109"/>
        <end position="135"/>
    </location>
</feature>
<dbReference type="PROSITE" id="PS50850">
    <property type="entry name" value="MFS"/>
    <property type="match status" value="1"/>
</dbReference>
<dbReference type="SUPFAM" id="SSF103473">
    <property type="entry name" value="MFS general substrate transporter"/>
    <property type="match status" value="1"/>
</dbReference>
<evidence type="ECO:0000256" key="2">
    <source>
        <dbReference type="ARBA" id="ARBA00022989"/>
    </source>
</evidence>
<keyword evidence="2 4" id="KW-1133">Transmembrane helix</keyword>
<evidence type="ECO:0000256" key="1">
    <source>
        <dbReference type="ARBA" id="ARBA00022692"/>
    </source>
</evidence>
<feature type="transmembrane region" description="Helical" evidence="4">
    <location>
        <begin position="55"/>
        <end position="75"/>
    </location>
</feature>
<keyword evidence="7" id="KW-1185">Reference proteome</keyword>
<sequence length="410" mass="42351">MHPPAPRDRPTNHAWIMLGGAFLAFSIGASLMHAYTVFLLAFIAEFGWTRAEASLAYSVAQLVAGLSSPLVGYLVDRIGPSRMVLLGSGLLLTGLIGTSQAGALWQVVLLYGVVMTVGANCLGLLVFVPLVAGLFPGRRGMSISVLQSANAFGRAVSAPVAQMLISGVGWRMATLVEAAALAAVTLPLAALFRRKPPAASGATPAPVAATGPHWTLAAAVRTSRFWVLFLVYMLTSVGSFLVSLHQIAFAVDAGFDPLYAAGVLGAGSFLALPGVILTGTLSDHIGRERSAILAYGISIIGCACALAITGPGDHVLLWLHGILFGLTWGARGPAITAKTADLFPGPRLGTILGVITVGSGLGAALGSWGAGLVFDLSGSYRLAFLLSIAAYATGAACFWSLRRWPERATA</sequence>
<dbReference type="EMBL" id="JAAIKB010000012">
    <property type="protein sequence ID" value="NGM22941.1"/>
    <property type="molecule type" value="Genomic_DNA"/>
</dbReference>
<dbReference type="InterPro" id="IPR020846">
    <property type="entry name" value="MFS_dom"/>
</dbReference>